<dbReference type="EMBL" id="CAEKKB010000007">
    <property type="protein sequence ID" value="CAB4319316.1"/>
    <property type="molecule type" value="Genomic_DNA"/>
</dbReference>
<accession>A0A6J5VLL0</accession>
<proteinExistence type="predicted"/>
<evidence type="ECO:0000256" key="1">
    <source>
        <dbReference type="SAM" id="MobiDB-lite"/>
    </source>
</evidence>
<reference evidence="2 4" key="2">
    <citation type="submission" date="2020-05" db="EMBL/GenBank/DDBJ databases">
        <authorList>
            <person name="Campoy J."/>
            <person name="Schneeberger K."/>
            <person name="Spophaly S."/>
        </authorList>
    </citation>
    <scope>NUCLEOTIDE SEQUENCE [LARGE SCALE GENOMIC DNA]</scope>
    <source>
        <strain evidence="2">PruArmRojPasFocal</strain>
    </source>
</reference>
<reference evidence="5" key="1">
    <citation type="journal article" date="2020" name="Genome Biol.">
        <title>Gamete binning: chromosome-level and haplotype-resolved genome assembly enabled by high-throughput single-cell sequencing of gamete genomes.</title>
        <authorList>
            <person name="Campoy J.A."/>
            <person name="Sun H."/>
            <person name="Goel M."/>
            <person name="Jiao W.-B."/>
            <person name="Folz-Donahue K."/>
            <person name="Wang N."/>
            <person name="Rubio M."/>
            <person name="Liu C."/>
            <person name="Kukat C."/>
            <person name="Ruiz D."/>
            <person name="Huettel B."/>
            <person name="Schneeberger K."/>
        </authorList>
    </citation>
    <scope>NUCLEOTIDE SEQUENCE [LARGE SCALE GENOMIC DNA]</scope>
    <source>
        <strain evidence="5">cv. Rojo Pasion</strain>
    </source>
</reference>
<evidence type="ECO:0000313" key="2">
    <source>
        <dbReference type="EMBL" id="CAB4288952.1"/>
    </source>
</evidence>
<protein>
    <submittedName>
        <fullName evidence="2">Uncharacterized protein</fullName>
    </submittedName>
</protein>
<dbReference type="Proteomes" id="UP000507245">
    <property type="component" value="Unassembled WGS sequence"/>
</dbReference>
<name>A0A6J5VLL0_PRUAR</name>
<feature type="region of interest" description="Disordered" evidence="1">
    <location>
        <begin position="38"/>
        <end position="63"/>
    </location>
</feature>
<organism evidence="2 4">
    <name type="scientific">Prunus armeniaca</name>
    <name type="common">Apricot</name>
    <name type="synonym">Armeniaca vulgaris</name>
    <dbReference type="NCBI Taxonomy" id="36596"/>
    <lineage>
        <taxon>Eukaryota</taxon>
        <taxon>Viridiplantae</taxon>
        <taxon>Streptophyta</taxon>
        <taxon>Embryophyta</taxon>
        <taxon>Tracheophyta</taxon>
        <taxon>Spermatophyta</taxon>
        <taxon>Magnoliopsida</taxon>
        <taxon>eudicotyledons</taxon>
        <taxon>Gunneridae</taxon>
        <taxon>Pentapetalae</taxon>
        <taxon>rosids</taxon>
        <taxon>fabids</taxon>
        <taxon>Rosales</taxon>
        <taxon>Rosaceae</taxon>
        <taxon>Amygdaloideae</taxon>
        <taxon>Amygdaleae</taxon>
        <taxon>Prunus</taxon>
    </lineage>
</organism>
<sequence>MVRFCWLRANLYDPWSRGSQFDARLNLGNRNGQMTLRKSEEEKVVRGKRDRSIGKTSMSLWKE</sequence>
<feature type="compositionally biased region" description="Basic and acidic residues" evidence="1">
    <location>
        <begin position="38"/>
        <end position="53"/>
    </location>
</feature>
<evidence type="ECO:0000313" key="4">
    <source>
        <dbReference type="Proteomes" id="UP000507222"/>
    </source>
</evidence>
<evidence type="ECO:0000313" key="3">
    <source>
        <dbReference type="EMBL" id="CAB4319316.1"/>
    </source>
</evidence>
<dbReference type="EMBL" id="CAEKDK010000007">
    <property type="protein sequence ID" value="CAB4288952.1"/>
    <property type="molecule type" value="Genomic_DNA"/>
</dbReference>
<feature type="compositionally biased region" description="Polar residues" evidence="1">
    <location>
        <begin position="54"/>
        <end position="63"/>
    </location>
</feature>
<gene>
    <name evidence="2" type="ORF">CURHAP_LOCUS47197</name>
    <name evidence="3" type="ORF">ORAREDHAP_LOCUS46507</name>
</gene>
<dbReference type="AlphaFoldDB" id="A0A6J5VLL0"/>
<evidence type="ECO:0000313" key="5">
    <source>
        <dbReference type="Proteomes" id="UP000507245"/>
    </source>
</evidence>
<dbReference type="Proteomes" id="UP000507222">
    <property type="component" value="Unassembled WGS sequence"/>
</dbReference>
<keyword evidence="5" id="KW-1185">Reference proteome</keyword>